<keyword evidence="3" id="KW-1185">Reference proteome</keyword>
<reference evidence="2 3" key="1">
    <citation type="submission" date="2023-01" db="EMBL/GenBank/DDBJ databases">
        <title>Analysis of 21 Apiospora genomes using comparative genomics revels a genus with tremendous synthesis potential of carbohydrate active enzymes and secondary metabolites.</title>
        <authorList>
            <person name="Sorensen T."/>
        </authorList>
    </citation>
    <scope>NUCLEOTIDE SEQUENCE [LARGE SCALE GENOMIC DNA]</scope>
    <source>
        <strain evidence="2 3">CBS 33761</strain>
    </source>
</reference>
<dbReference type="InterPro" id="IPR057678">
    <property type="entry name" value="DUF7918"/>
</dbReference>
<name>A0ABR1RT04_9PEZI</name>
<dbReference type="Pfam" id="PF25534">
    <property type="entry name" value="DUF7918"/>
    <property type="match status" value="1"/>
</dbReference>
<protein>
    <recommendedName>
        <fullName evidence="1">DUF7918 domain-containing protein</fullName>
    </recommendedName>
</protein>
<evidence type="ECO:0000313" key="3">
    <source>
        <dbReference type="Proteomes" id="UP001444661"/>
    </source>
</evidence>
<sequence length="287" mass="32531">MAILDSVPAIKVTVYVAGELAVEYENPGLAKERQREENLDPLRRDSCYIEAHDDAEFVIRLEIRKAYDWASIGHHLSFGIFVNGKRTGAWVLSQTNDNLDVTGWPYEENGTGATKLQRFKFARITTAPCFELVEDTDEDRVKREEDIVKEMGTIGVRVERVGPFQSPNWPTPSPSSQPLLEVTEKALKGKYISHSTSYGPAENFDARQVHYPMIQQDKGPIAMYRFHYRSRLETTKEWEPLNHELSAVERYLDAKSEEDEKTMGHIPREGVAAVGSADLSIDLADDE</sequence>
<evidence type="ECO:0000259" key="1">
    <source>
        <dbReference type="Pfam" id="PF25534"/>
    </source>
</evidence>
<dbReference type="PANTHER" id="PTHR36223:SF1">
    <property type="entry name" value="TRANSCRIPTION ELONGATION FACTOR EAF N-TERMINAL DOMAIN-CONTAINING PROTEIN"/>
    <property type="match status" value="1"/>
</dbReference>
<comment type="caution">
    <text evidence="2">The sequence shown here is derived from an EMBL/GenBank/DDBJ whole genome shotgun (WGS) entry which is preliminary data.</text>
</comment>
<evidence type="ECO:0000313" key="2">
    <source>
        <dbReference type="EMBL" id="KAK8017373.1"/>
    </source>
</evidence>
<proteinExistence type="predicted"/>
<gene>
    <name evidence="2" type="ORF">PG993_013699</name>
</gene>
<accession>A0ABR1RT04</accession>
<dbReference type="Proteomes" id="UP001444661">
    <property type="component" value="Unassembled WGS sequence"/>
</dbReference>
<feature type="domain" description="DUF7918" evidence="1">
    <location>
        <begin position="10"/>
        <end position="231"/>
    </location>
</feature>
<dbReference type="EMBL" id="JAQQWK010000013">
    <property type="protein sequence ID" value="KAK8017373.1"/>
    <property type="molecule type" value="Genomic_DNA"/>
</dbReference>
<dbReference type="PANTHER" id="PTHR36223">
    <property type="entry name" value="BETA-LACTAMASE-TYPE TRANSPEPTIDASE FOLD DOMAIN CONTAINING PROTEIN"/>
    <property type="match status" value="1"/>
</dbReference>
<organism evidence="2 3">
    <name type="scientific">Apiospora rasikravindrae</name>
    <dbReference type="NCBI Taxonomy" id="990691"/>
    <lineage>
        <taxon>Eukaryota</taxon>
        <taxon>Fungi</taxon>
        <taxon>Dikarya</taxon>
        <taxon>Ascomycota</taxon>
        <taxon>Pezizomycotina</taxon>
        <taxon>Sordariomycetes</taxon>
        <taxon>Xylariomycetidae</taxon>
        <taxon>Amphisphaeriales</taxon>
        <taxon>Apiosporaceae</taxon>
        <taxon>Apiospora</taxon>
    </lineage>
</organism>